<dbReference type="HOGENOM" id="CLU_2323900_0_0_1"/>
<sequence>MPHALFLFSPVFFNDFLAFTAPSNFELLVSRLVDAAVQTASSLFLLHLESLRQLHPVFMGPKVWIFGLNRCMEWCFFNWIFNYTFSCICLILCPKCSVL</sequence>
<proteinExistence type="evidence at transcript level"/>
<organism evidence="1">
    <name type="scientific">Zea mays</name>
    <name type="common">Maize</name>
    <dbReference type="NCBI Taxonomy" id="4577"/>
    <lineage>
        <taxon>Eukaryota</taxon>
        <taxon>Viridiplantae</taxon>
        <taxon>Streptophyta</taxon>
        <taxon>Embryophyta</taxon>
        <taxon>Tracheophyta</taxon>
        <taxon>Spermatophyta</taxon>
        <taxon>Magnoliopsida</taxon>
        <taxon>Liliopsida</taxon>
        <taxon>Poales</taxon>
        <taxon>Poaceae</taxon>
        <taxon>PACMAD clade</taxon>
        <taxon>Panicoideae</taxon>
        <taxon>Andropogonodae</taxon>
        <taxon>Andropogoneae</taxon>
        <taxon>Tripsacinae</taxon>
        <taxon>Zea</taxon>
    </lineage>
</organism>
<accession>B8A066</accession>
<dbReference type="EMBL" id="BT054958">
    <property type="protein sequence ID" value="ACL53565.1"/>
    <property type="molecule type" value="mRNA"/>
</dbReference>
<protein>
    <submittedName>
        <fullName evidence="1">Uncharacterized protein</fullName>
    </submittedName>
</protein>
<name>B8A066_MAIZE</name>
<evidence type="ECO:0000313" key="1">
    <source>
        <dbReference type="EMBL" id="ACL53565.1"/>
    </source>
</evidence>
<dbReference type="AlphaFoldDB" id="B8A066"/>
<reference evidence="1" key="1">
    <citation type="journal article" date="2009" name="PLoS Genet.">
        <title>Sequencing, mapping, and analysis of 27,455 maize full-length cDNAs.</title>
        <authorList>
            <person name="Soderlund C."/>
            <person name="Descour A."/>
            <person name="Kudrna D."/>
            <person name="Bomhoff M."/>
            <person name="Boyd L."/>
            <person name="Currie J."/>
            <person name="Angelova A."/>
            <person name="Collura K."/>
            <person name="Wissotski M."/>
            <person name="Ashley E."/>
            <person name="Morrow D."/>
            <person name="Fernandes J."/>
            <person name="Walbot V."/>
            <person name="Yu Y."/>
        </authorList>
    </citation>
    <scope>NUCLEOTIDE SEQUENCE</scope>
    <source>
        <strain evidence="1">B73</strain>
    </source>
</reference>